<dbReference type="EMBL" id="JH598087">
    <property type="status" value="NOT_ANNOTATED_CDS"/>
    <property type="molecule type" value="Genomic_DNA"/>
</dbReference>
<dbReference type="VEuPathDB" id="FungiDB:HpaG812686"/>
<keyword evidence="2" id="KW-1185">Reference proteome</keyword>
<dbReference type="EnsemblProtists" id="HpaT812686">
    <property type="protein sequence ID" value="HpaP812686"/>
    <property type="gene ID" value="HpaG812686"/>
</dbReference>
<dbReference type="InParanoid" id="M4C0Y2"/>
<accession>M4C0Y2</accession>
<dbReference type="Proteomes" id="UP000011713">
    <property type="component" value="Unassembled WGS sequence"/>
</dbReference>
<dbReference type="AlphaFoldDB" id="M4C0Y2"/>
<name>M4C0Y2_HYAAE</name>
<protein>
    <submittedName>
        <fullName evidence="1">Uncharacterized protein</fullName>
    </submittedName>
</protein>
<evidence type="ECO:0000313" key="2">
    <source>
        <dbReference type="Proteomes" id="UP000011713"/>
    </source>
</evidence>
<reference evidence="1" key="2">
    <citation type="submission" date="2015-06" db="UniProtKB">
        <authorList>
            <consortium name="EnsemblProtists"/>
        </authorList>
    </citation>
    <scope>IDENTIFICATION</scope>
    <source>
        <strain evidence="1">Emoy2</strain>
    </source>
</reference>
<proteinExistence type="predicted"/>
<dbReference type="HOGENOM" id="CLU_1900235_0_0_1"/>
<organism evidence="1 2">
    <name type="scientific">Hyaloperonospora arabidopsidis (strain Emoy2)</name>
    <name type="common">Downy mildew agent</name>
    <name type="synonym">Peronospora arabidopsidis</name>
    <dbReference type="NCBI Taxonomy" id="559515"/>
    <lineage>
        <taxon>Eukaryota</taxon>
        <taxon>Sar</taxon>
        <taxon>Stramenopiles</taxon>
        <taxon>Oomycota</taxon>
        <taxon>Peronosporomycetes</taxon>
        <taxon>Peronosporales</taxon>
        <taxon>Peronosporaceae</taxon>
        <taxon>Hyaloperonospora</taxon>
    </lineage>
</organism>
<reference evidence="2" key="1">
    <citation type="journal article" date="2010" name="Science">
        <title>Signatures of adaptation to obligate biotrophy in the Hyaloperonospora arabidopsidis genome.</title>
        <authorList>
            <person name="Baxter L."/>
            <person name="Tripathy S."/>
            <person name="Ishaque N."/>
            <person name="Boot N."/>
            <person name="Cabral A."/>
            <person name="Kemen E."/>
            <person name="Thines M."/>
            <person name="Ah-Fong A."/>
            <person name="Anderson R."/>
            <person name="Badejoko W."/>
            <person name="Bittner-Eddy P."/>
            <person name="Boore J.L."/>
            <person name="Chibucos M.C."/>
            <person name="Coates M."/>
            <person name="Dehal P."/>
            <person name="Delehaunty K."/>
            <person name="Dong S."/>
            <person name="Downton P."/>
            <person name="Dumas B."/>
            <person name="Fabro G."/>
            <person name="Fronick C."/>
            <person name="Fuerstenberg S.I."/>
            <person name="Fulton L."/>
            <person name="Gaulin E."/>
            <person name="Govers F."/>
            <person name="Hughes L."/>
            <person name="Humphray S."/>
            <person name="Jiang R.H."/>
            <person name="Judelson H."/>
            <person name="Kamoun S."/>
            <person name="Kyung K."/>
            <person name="Meijer H."/>
            <person name="Minx P."/>
            <person name="Morris P."/>
            <person name="Nelson J."/>
            <person name="Phuntumart V."/>
            <person name="Qutob D."/>
            <person name="Rehmany A."/>
            <person name="Rougon-Cardoso A."/>
            <person name="Ryden P."/>
            <person name="Torto-Alalibo T."/>
            <person name="Studholme D."/>
            <person name="Wang Y."/>
            <person name="Win J."/>
            <person name="Wood J."/>
            <person name="Clifton S.W."/>
            <person name="Rogers J."/>
            <person name="Van den Ackerveken G."/>
            <person name="Jones J.D."/>
            <person name="McDowell J.M."/>
            <person name="Beynon J."/>
            <person name="Tyler B.M."/>
        </authorList>
    </citation>
    <scope>NUCLEOTIDE SEQUENCE [LARGE SCALE GENOMIC DNA]</scope>
    <source>
        <strain evidence="2">Emoy2</strain>
    </source>
</reference>
<sequence length="134" mass="14766">MRSAPEPSGELSNDISSSCLKLTNRWMHMGNTIDRMLAKRLRLLKHIEESKPVDAPTEALCIEAAAFAAVTVVVSATFTKVQAKDIIISQQSNAIERMVCRRCILVPPSCCPKTSTWSVQMTSEPCVGGYRRTP</sequence>
<evidence type="ECO:0000313" key="1">
    <source>
        <dbReference type="EnsemblProtists" id="HpaP812686"/>
    </source>
</evidence>